<evidence type="ECO:0000259" key="8">
    <source>
        <dbReference type="Pfam" id="PF02706"/>
    </source>
</evidence>
<comment type="subcellular location">
    <subcellularLocation>
        <location evidence="1">Cell membrane</location>
        <topology evidence="1">Multi-pass membrane protein</topology>
    </subcellularLocation>
</comment>
<keyword evidence="5 7" id="KW-0472">Membrane</keyword>
<dbReference type="InterPro" id="IPR003856">
    <property type="entry name" value="LPS_length_determ_N"/>
</dbReference>
<evidence type="ECO:0000256" key="2">
    <source>
        <dbReference type="ARBA" id="ARBA00022475"/>
    </source>
</evidence>
<keyword evidence="6" id="KW-0175">Coiled coil</keyword>
<evidence type="ECO:0000256" key="3">
    <source>
        <dbReference type="ARBA" id="ARBA00022692"/>
    </source>
</evidence>
<dbReference type="PANTHER" id="PTHR32309">
    <property type="entry name" value="TYROSINE-PROTEIN KINASE"/>
    <property type="match status" value="1"/>
</dbReference>
<proteinExistence type="predicted"/>
<keyword evidence="4 7" id="KW-1133">Transmembrane helix</keyword>
<gene>
    <name evidence="9" type="ORF">SAMN05443432_11025</name>
</gene>
<keyword evidence="3 7" id="KW-0812">Transmembrane</keyword>
<evidence type="ECO:0000256" key="4">
    <source>
        <dbReference type="ARBA" id="ARBA00022989"/>
    </source>
</evidence>
<organism evidence="9 10">
    <name type="scientific">Roseovarius litoreus</name>
    <dbReference type="NCBI Taxonomy" id="1155722"/>
    <lineage>
        <taxon>Bacteria</taxon>
        <taxon>Pseudomonadati</taxon>
        <taxon>Pseudomonadota</taxon>
        <taxon>Alphaproteobacteria</taxon>
        <taxon>Rhodobacterales</taxon>
        <taxon>Roseobacteraceae</taxon>
        <taxon>Roseovarius</taxon>
    </lineage>
</organism>
<dbReference type="PANTHER" id="PTHR32309:SF31">
    <property type="entry name" value="CAPSULAR EXOPOLYSACCHARIDE FAMILY"/>
    <property type="match status" value="1"/>
</dbReference>
<dbReference type="RefSeq" id="WP_149780656.1">
    <property type="nucleotide sequence ID" value="NZ_FRCB01000010.1"/>
</dbReference>
<dbReference type="AlphaFoldDB" id="A0A1M7K8J7"/>
<evidence type="ECO:0000256" key="5">
    <source>
        <dbReference type="ARBA" id="ARBA00023136"/>
    </source>
</evidence>
<keyword evidence="10" id="KW-1185">Reference proteome</keyword>
<feature type="domain" description="Polysaccharide chain length determinant N-terminal" evidence="8">
    <location>
        <begin position="8"/>
        <end position="58"/>
    </location>
</feature>
<dbReference type="EMBL" id="FRCB01000010">
    <property type="protein sequence ID" value="SHM61612.1"/>
    <property type="molecule type" value="Genomic_DNA"/>
</dbReference>
<feature type="transmembrane region" description="Helical" evidence="7">
    <location>
        <begin position="410"/>
        <end position="432"/>
    </location>
</feature>
<dbReference type="Pfam" id="PF02706">
    <property type="entry name" value="Wzz"/>
    <property type="match status" value="1"/>
</dbReference>
<dbReference type="InterPro" id="IPR050445">
    <property type="entry name" value="Bact_polysacc_biosynth/exp"/>
</dbReference>
<evidence type="ECO:0000313" key="9">
    <source>
        <dbReference type="EMBL" id="SHM61612.1"/>
    </source>
</evidence>
<feature type="coiled-coil region" evidence="6">
    <location>
        <begin position="278"/>
        <end position="371"/>
    </location>
</feature>
<dbReference type="Proteomes" id="UP000322545">
    <property type="component" value="Unassembled WGS sequence"/>
</dbReference>
<feature type="coiled-coil region" evidence="6">
    <location>
        <begin position="209"/>
        <end position="236"/>
    </location>
</feature>
<protein>
    <submittedName>
        <fullName evidence="9">Polysaccharide chain length determinant protein, PEP-CTERM locus subfamily</fullName>
    </submittedName>
</protein>
<evidence type="ECO:0000256" key="7">
    <source>
        <dbReference type="SAM" id="Phobius"/>
    </source>
</evidence>
<evidence type="ECO:0000313" key="10">
    <source>
        <dbReference type="Proteomes" id="UP000322545"/>
    </source>
</evidence>
<dbReference type="GO" id="GO:0005886">
    <property type="term" value="C:plasma membrane"/>
    <property type="evidence" value="ECO:0007669"/>
    <property type="project" value="UniProtKB-SubCell"/>
</dbReference>
<name>A0A1M7K8J7_9RHOB</name>
<feature type="transmembrane region" description="Helical" evidence="7">
    <location>
        <begin position="468"/>
        <end position="488"/>
    </location>
</feature>
<accession>A0A1M7K8J7</accession>
<evidence type="ECO:0000256" key="6">
    <source>
        <dbReference type="SAM" id="Coils"/>
    </source>
</evidence>
<reference evidence="9 10" key="1">
    <citation type="submission" date="2016-11" db="EMBL/GenBank/DDBJ databases">
        <authorList>
            <person name="Varghese N."/>
            <person name="Submissions S."/>
        </authorList>
    </citation>
    <scope>NUCLEOTIDE SEQUENCE [LARGE SCALE GENOMIC DNA]</scope>
    <source>
        <strain evidence="9 10">DSM 28249</strain>
    </source>
</reference>
<sequence length="519" mass="58172">MLDDMKFFLSLFMRRIHYFLLVFVAVAGVGLTMAYTLPPVYEAEAQLLVESPQIPGNLAASTVEVSAPEILQIIRQRLLTRATLLDISREFNVHADRPGMSPDAIVADMRKRISMGLPRSRDAAAFVSLSFKASNGALSARVTNELVTRVLEENVSMRKAASGQTLEFFVQEVARLDQELADQGQRILEFKLRNQNALPESVDFRRNRQASLQERILQIERDLSSLRDRRDRLTEMYERTGSITMSEEEMTPEERRLIQLQDDLTTALTVYSEQNPRIQNLQRRVEVLENKVAEQRAAEGQGSEDLSPYEIQIADIEGQMEFLIEQRTTIEEDLAELNASLEATPANAITLGTLERDYENLRVQYNQATADLAAARTGDQIEAQSRGQRITVIEQAVAPREPTAPDRRKIAIMGIGGGIIMGAGLVALLELLNSSIRRPADLTNRLGITPFMTIPYIRTKRQRVARRTLIGLAIALVAIGIPLTLYLLHTYYLPMDLLIERALDKTGLSGVLEQLGLSL</sequence>
<keyword evidence="2" id="KW-1003">Cell membrane</keyword>
<evidence type="ECO:0000256" key="1">
    <source>
        <dbReference type="ARBA" id="ARBA00004651"/>
    </source>
</evidence>